<sequence length="422" mass="44712">MHLELFAALLLAGTPYLPVFSSAAEADNAPKIQAFSFSPDLSLGDVAVVTCAVKRGSRGPHTLSWLKDSRGLAEDHRVSASRQSDMLYTLTIRDVGPDDVGNYSCVARNARGEDTFTAPLAVSVDPPTAPSVDISLRVGHRTEKGIFLAVYERGPLPRSEEFIQRRLSAGTLAQAASIVRPTRRRSGEDMSTARPPSLGSCSIFLLLLAVVSVVATTSGPPNVQEFRFPGLLSVGDAVIVSCVVRKGSLGPYKLVWLKNGQVLDAVSRSNVLVSHQGDSISTLTLKDIAVEDNGNYTCVVSNAAGSGEASALLAVTGSPKIQAFTFSPDLSLSDTTLIMCAIKSGSQGPHELSWFKNGLPIRNQERVAITRQSDTLSTLTLQNLRPEDFGNYTCVAANAHGTDQFSTTLIIPGDASVGGVLA</sequence>
<evidence type="ECO:0000313" key="1">
    <source>
        <dbReference type="EMBL" id="KAH7974618.1"/>
    </source>
</evidence>
<dbReference type="EMBL" id="CM023479">
    <property type="protein sequence ID" value="KAH7974618.1"/>
    <property type="molecule type" value="Genomic_DNA"/>
</dbReference>
<gene>
    <name evidence="1" type="ORF">HPB49_017475</name>
</gene>
<keyword evidence="2" id="KW-1185">Reference proteome</keyword>
<organism evidence="1 2">
    <name type="scientific">Dermacentor silvarum</name>
    <name type="common">Tick</name>
    <dbReference type="NCBI Taxonomy" id="543639"/>
    <lineage>
        <taxon>Eukaryota</taxon>
        <taxon>Metazoa</taxon>
        <taxon>Ecdysozoa</taxon>
        <taxon>Arthropoda</taxon>
        <taxon>Chelicerata</taxon>
        <taxon>Arachnida</taxon>
        <taxon>Acari</taxon>
        <taxon>Parasitiformes</taxon>
        <taxon>Ixodida</taxon>
        <taxon>Ixodoidea</taxon>
        <taxon>Ixodidae</taxon>
        <taxon>Rhipicephalinae</taxon>
        <taxon>Dermacentor</taxon>
    </lineage>
</organism>
<name>A0ACB8DQN7_DERSI</name>
<proteinExistence type="predicted"/>
<evidence type="ECO:0000313" key="2">
    <source>
        <dbReference type="Proteomes" id="UP000821865"/>
    </source>
</evidence>
<dbReference type="Proteomes" id="UP000821865">
    <property type="component" value="Chromosome 10"/>
</dbReference>
<protein>
    <submittedName>
        <fullName evidence="1">Uncharacterized protein</fullName>
    </submittedName>
</protein>
<comment type="caution">
    <text evidence="1">The sequence shown here is derived from an EMBL/GenBank/DDBJ whole genome shotgun (WGS) entry which is preliminary data.</text>
</comment>
<reference evidence="1" key="1">
    <citation type="submission" date="2020-05" db="EMBL/GenBank/DDBJ databases">
        <title>Large-scale comparative analyses of tick genomes elucidate their genetic diversity and vector capacities.</title>
        <authorList>
            <person name="Jia N."/>
            <person name="Wang J."/>
            <person name="Shi W."/>
            <person name="Du L."/>
            <person name="Sun Y."/>
            <person name="Zhan W."/>
            <person name="Jiang J."/>
            <person name="Wang Q."/>
            <person name="Zhang B."/>
            <person name="Ji P."/>
            <person name="Sakyi L.B."/>
            <person name="Cui X."/>
            <person name="Yuan T."/>
            <person name="Jiang B."/>
            <person name="Yang W."/>
            <person name="Lam T.T.-Y."/>
            <person name="Chang Q."/>
            <person name="Ding S."/>
            <person name="Wang X."/>
            <person name="Zhu J."/>
            <person name="Ruan X."/>
            <person name="Zhao L."/>
            <person name="Wei J."/>
            <person name="Que T."/>
            <person name="Du C."/>
            <person name="Cheng J."/>
            <person name="Dai P."/>
            <person name="Han X."/>
            <person name="Huang E."/>
            <person name="Gao Y."/>
            <person name="Liu J."/>
            <person name="Shao H."/>
            <person name="Ye R."/>
            <person name="Li L."/>
            <person name="Wei W."/>
            <person name="Wang X."/>
            <person name="Wang C."/>
            <person name="Yang T."/>
            <person name="Huo Q."/>
            <person name="Li W."/>
            <person name="Guo W."/>
            <person name="Chen H."/>
            <person name="Zhou L."/>
            <person name="Ni X."/>
            <person name="Tian J."/>
            <person name="Zhou Y."/>
            <person name="Sheng Y."/>
            <person name="Liu T."/>
            <person name="Pan Y."/>
            <person name="Xia L."/>
            <person name="Li J."/>
            <person name="Zhao F."/>
            <person name="Cao W."/>
        </authorList>
    </citation>
    <scope>NUCLEOTIDE SEQUENCE</scope>
    <source>
        <strain evidence="1">Dsil-2018</strain>
    </source>
</reference>
<accession>A0ACB8DQN7</accession>